<name>A0A0U2VWM5_9CREN</name>
<dbReference type="Proteomes" id="UP000060043">
    <property type="component" value="Chromosome"/>
</dbReference>
<dbReference type="Gene3D" id="3.40.50.720">
    <property type="entry name" value="NAD(P)-binding Rossmann-like Domain"/>
    <property type="match status" value="1"/>
</dbReference>
<dbReference type="PANTHER" id="PTHR12126:SF11">
    <property type="entry name" value="NADH DEHYDROGENASE [UBIQUINONE] 1 ALPHA SUBCOMPLEX SUBUNIT 9, MITOCHONDRIAL"/>
    <property type="match status" value="1"/>
</dbReference>
<organism evidence="2 5">
    <name type="scientific">Sulfolobus acidocaldarius</name>
    <dbReference type="NCBI Taxonomy" id="2285"/>
    <lineage>
        <taxon>Archaea</taxon>
        <taxon>Thermoproteota</taxon>
        <taxon>Thermoprotei</taxon>
        <taxon>Sulfolobales</taxon>
        <taxon>Sulfolobaceae</taxon>
        <taxon>Sulfolobus</taxon>
    </lineage>
</organism>
<dbReference type="PANTHER" id="PTHR12126">
    <property type="entry name" value="NADH-UBIQUINONE OXIDOREDUCTASE 39 KDA SUBUNIT-RELATED"/>
    <property type="match status" value="1"/>
</dbReference>
<dbReference type="EMBL" id="CP013695">
    <property type="protein sequence ID" value="ALU32204.1"/>
    <property type="molecule type" value="Genomic_DNA"/>
</dbReference>
<evidence type="ECO:0000313" key="2">
    <source>
        <dbReference type="EMBL" id="ALU29476.1"/>
    </source>
</evidence>
<dbReference type="OrthoDB" id="213145at2157"/>
<dbReference type="EMBL" id="CP013694">
    <property type="protein sequence ID" value="ALU29476.1"/>
    <property type="molecule type" value="Genomic_DNA"/>
</dbReference>
<dbReference type="AlphaFoldDB" id="A0A0U2VWM5"/>
<dbReference type="InterPro" id="IPR051207">
    <property type="entry name" value="ComplexI_NDUFA9_subunit"/>
</dbReference>
<sequence>MKILITGLGFISSNVAYFLSPKHDIKITYRSLNPVKELYTKILKEKGVDTTKLDVINETQKLEELVKSNDLIVNFVGDIQGDEKVLYMANVEVPSIIAQACKKYNKVMIHASGSTYGVTGKVTIEENHGEGLNPSTAFEKTKLQGEKELLNILGKNAIILRPTLVYGRFNAHVQFVTIYKLVKLGIIPKLEIEFQPVSARYIAYLIDSIANGKLPSRNYFYATECSLVNLSEFFQIYASTINKKGIQIPIPNKLAEIALPKEVKSLLKYAGTVYDCTVMKEYVSNMEFDREEVIENAKFLSTLDKNKILIPT</sequence>
<dbReference type="InterPro" id="IPR001509">
    <property type="entry name" value="Epimerase_deHydtase"/>
</dbReference>
<dbReference type="Pfam" id="PF01370">
    <property type="entry name" value="Epimerase"/>
    <property type="match status" value="1"/>
</dbReference>
<dbReference type="STRING" id="1435377.SUSAZ_00680"/>
<gene>
    <name evidence="2" type="ORF">ATY89_05610</name>
    <name evidence="3" type="ORF">ATZ20_08635</name>
</gene>
<dbReference type="RefSeq" id="WP_011277058.1">
    <property type="nucleotide sequence ID" value="NZ_BHWZ01000001.1"/>
</dbReference>
<dbReference type="SUPFAM" id="SSF51735">
    <property type="entry name" value="NAD(P)-binding Rossmann-fold domains"/>
    <property type="match status" value="1"/>
</dbReference>
<dbReference type="Proteomes" id="UP000065473">
    <property type="component" value="Chromosome"/>
</dbReference>
<feature type="domain" description="NAD-dependent epimerase/dehydratase" evidence="1">
    <location>
        <begin position="3"/>
        <end position="171"/>
    </location>
</feature>
<dbReference type="GeneID" id="14550663"/>
<dbReference type="InterPro" id="IPR036291">
    <property type="entry name" value="NAD(P)-bd_dom_sf"/>
</dbReference>
<evidence type="ECO:0000313" key="3">
    <source>
        <dbReference type="EMBL" id="ALU32204.1"/>
    </source>
</evidence>
<reference evidence="4 5" key="1">
    <citation type="submission" date="2015-12" db="EMBL/GenBank/DDBJ databases">
        <title>A stable core within a dynamic pangenome in Sulfolobus acidocaldarius.</title>
        <authorList>
            <person name="Anderson R."/>
            <person name="Kouris A."/>
            <person name="Seward C."/>
            <person name="Campbell K."/>
            <person name="Whitaker R."/>
        </authorList>
    </citation>
    <scope>NUCLEOTIDE SEQUENCE [LARGE SCALE GENOMIC DNA]</scope>
    <source>
        <strain evidence="2 5">GG12-C01-09</strain>
        <strain evidence="3 4">NG05B_CO5_07</strain>
    </source>
</reference>
<dbReference type="OMA" id="RILMWRI"/>
<dbReference type="PaxDb" id="1435377-SUSAZ_00680"/>
<proteinExistence type="predicted"/>
<accession>A0A0U2VWM5</accession>
<evidence type="ECO:0000313" key="4">
    <source>
        <dbReference type="Proteomes" id="UP000060043"/>
    </source>
</evidence>
<dbReference type="GO" id="GO:0044877">
    <property type="term" value="F:protein-containing complex binding"/>
    <property type="evidence" value="ECO:0007669"/>
    <property type="project" value="TreeGrafter"/>
</dbReference>
<protein>
    <recommendedName>
        <fullName evidence="1">NAD-dependent epimerase/dehydratase domain-containing protein</fullName>
    </recommendedName>
</protein>
<evidence type="ECO:0000259" key="1">
    <source>
        <dbReference type="Pfam" id="PF01370"/>
    </source>
</evidence>
<evidence type="ECO:0000313" key="5">
    <source>
        <dbReference type="Proteomes" id="UP000065473"/>
    </source>
</evidence>